<protein>
    <recommendedName>
        <fullName evidence="4">PH domain-containing protein</fullName>
    </recommendedName>
</protein>
<evidence type="ECO:0000313" key="5">
    <source>
        <dbReference type="EMBL" id="CAD6196385.1"/>
    </source>
</evidence>
<dbReference type="Pfam" id="PF00169">
    <property type="entry name" value="PH"/>
    <property type="match status" value="1"/>
</dbReference>
<dbReference type="GO" id="GO:0005096">
    <property type="term" value="F:GTPase activator activity"/>
    <property type="evidence" value="ECO:0007669"/>
    <property type="project" value="UniProtKB-KW"/>
</dbReference>
<dbReference type="InterPro" id="IPR011993">
    <property type="entry name" value="PH-like_dom_sf"/>
</dbReference>
<gene>
    <name evidence="5" type="ORF">CAUJ_LOCUS12300</name>
</gene>
<keyword evidence="1" id="KW-0343">GTPase activation</keyword>
<keyword evidence="3" id="KW-0472">Membrane</keyword>
<feature type="region of interest" description="Disordered" evidence="2">
    <location>
        <begin position="224"/>
        <end position="259"/>
    </location>
</feature>
<proteinExistence type="predicted"/>
<dbReference type="AlphaFoldDB" id="A0A8S1HQ48"/>
<comment type="caution">
    <text evidence="5">The sequence shown here is derived from an EMBL/GenBank/DDBJ whole genome shotgun (WGS) entry which is preliminary data.</text>
</comment>
<evidence type="ECO:0000259" key="4">
    <source>
        <dbReference type="PROSITE" id="PS50003"/>
    </source>
</evidence>
<accession>A0A8S1HQ48</accession>
<feature type="region of interest" description="Disordered" evidence="2">
    <location>
        <begin position="71"/>
        <end position="98"/>
    </location>
</feature>
<dbReference type="SMART" id="SM00233">
    <property type="entry name" value="PH"/>
    <property type="match status" value="1"/>
</dbReference>
<dbReference type="PANTHER" id="PTHR23176">
    <property type="entry name" value="RHO/RAC/CDC GTPASE-ACTIVATING PROTEIN"/>
    <property type="match status" value="1"/>
</dbReference>
<dbReference type="Proteomes" id="UP000835052">
    <property type="component" value="Unassembled WGS sequence"/>
</dbReference>
<evidence type="ECO:0000256" key="3">
    <source>
        <dbReference type="SAM" id="Phobius"/>
    </source>
</evidence>
<reference evidence="5" key="1">
    <citation type="submission" date="2020-10" db="EMBL/GenBank/DDBJ databases">
        <authorList>
            <person name="Kikuchi T."/>
        </authorList>
    </citation>
    <scope>NUCLEOTIDE SEQUENCE</scope>
    <source>
        <strain evidence="5">NKZ352</strain>
    </source>
</reference>
<feature type="transmembrane region" description="Helical" evidence="3">
    <location>
        <begin position="346"/>
        <end position="365"/>
    </location>
</feature>
<evidence type="ECO:0000256" key="1">
    <source>
        <dbReference type="ARBA" id="ARBA00022468"/>
    </source>
</evidence>
<dbReference type="OrthoDB" id="9994905at2759"/>
<keyword evidence="3" id="KW-1133">Transmembrane helix</keyword>
<keyword evidence="3" id="KW-0812">Transmembrane</keyword>
<feature type="compositionally biased region" description="Low complexity" evidence="2">
    <location>
        <begin position="34"/>
        <end position="43"/>
    </location>
</feature>
<dbReference type="InterPro" id="IPR050729">
    <property type="entry name" value="Rho-GAP"/>
</dbReference>
<dbReference type="PROSITE" id="PS50003">
    <property type="entry name" value="PH_DOMAIN"/>
    <property type="match status" value="1"/>
</dbReference>
<feature type="region of interest" description="Disordered" evidence="2">
    <location>
        <begin position="1"/>
        <end position="57"/>
    </location>
</feature>
<dbReference type="InterPro" id="IPR001849">
    <property type="entry name" value="PH_domain"/>
</dbReference>
<dbReference type="Gene3D" id="2.30.29.30">
    <property type="entry name" value="Pleckstrin-homology domain (PH domain)/Phosphotyrosine-binding domain (PTB)"/>
    <property type="match status" value="1"/>
</dbReference>
<feature type="domain" description="PH" evidence="4">
    <location>
        <begin position="109"/>
        <end position="224"/>
    </location>
</feature>
<dbReference type="SUPFAM" id="SSF50729">
    <property type="entry name" value="PH domain-like"/>
    <property type="match status" value="1"/>
</dbReference>
<feature type="compositionally biased region" description="Polar residues" evidence="2">
    <location>
        <begin position="249"/>
        <end position="259"/>
    </location>
</feature>
<dbReference type="EMBL" id="CAJGYM010000071">
    <property type="protein sequence ID" value="CAD6196385.1"/>
    <property type="molecule type" value="Genomic_DNA"/>
</dbReference>
<keyword evidence="6" id="KW-1185">Reference proteome</keyword>
<evidence type="ECO:0000313" key="6">
    <source>
        <dbReference type="Proteomes" id="UP000835052"/>
    </source>
</evidence>
<dbReference type="PANTHER" id="PTHR23176:SF133">
    <property type="entry name" value="GTPASE-ACTIVATING PROTEIN PAC-1"/>
    <property type="match status" value="1"/>
</dbReference>
<sequence length="375" mass="41874">MRRPRPKSYVLATSASMQEDGEHPSFSQDETSRDMSSMGSLSSVEHTSRSLNAPHPPASHRLHRFIALFSHNKSTDGTPEAPKQRMKRSRTSLPSSRVPFPPTILQRDLIERQNWVKHQEIALGKSGKRRQWDDRWAILVERSLFLCLQPPSFSNEKVVELGAHTRIDIQSSIVDIAYDYLSSTPTKQRHVVRLVTQTRCEHLIELATESEMLSWITVLQSSSEGNFEPESPSSAAAPLPSTAEERISPPSSASAKPQLHNSYSVSLFRRRKLGTKCGDDGDDDLEGKEGGEEEANVSECNTRFGCPFWVAHASPAVLLLLSRPSFPPSWSLICCCRATGLSIDLLIIKLFPTTCFSVFLVFFFFGGSLKLEESD</sequence>
<organism evidence="5 6">
    <name type="scientific">Caenorhabditis auriculariae</name>
    <dbReference type="NCBI Taxonomy" id="2777116"/>
    <lineage>
        <taxon>Eukaryota</taxon>
        <taxon>Metazoa</taxon>
        <taxon>Ecdysozoa</taxon>
        <taxon>Nematoda</taxon>
        <taxon>Chromadorea</taxon>
        <taxon>Rhabditida</taxon>
        <taxon>Rhabditina</taxon>
        <taxon>Rhabditomorpha</taxon>
        <taxon>Rhabditoidea</taxon>
        <taxon>Rhabditidae</taxon>
        <taxon>Peloderinae</taxon>
        <taxon>Caenorhabditis</taxon>
    </lineage>
</organism>
<dbReference type="GO" id="GO:0005737">
    <property type="term" value="C:cytoplasm"/>
    <property type="evidence" value="ECO:0007669"/>
    <property type="project" value="TreeGrafter"/>
</dbReference>
<evidence type="ECO:0000256" key="2">
    <source>
        <dbReference type="SAM" id="MobiDB-lite"/>
    </source>
</evidence>
<feature type="compositionally biased region" description="Low complexity" evidence="2">
    <location>
        <begin position="228"/>
        <end position="242"/>
    </location>
</feature>
<name>A0A8S1HQ48_9PELO</name>